<comment type="caution">
    <text evidence="2">The sequence shown here is derived from an EMBL/GenBank/DDBJ whole genome shotgun (WGS) entry which is preliminary data.</text>
</comment>
<evidence type="ECO:0000259" key="1">
    <source>
        <dbReference type="Pfam" id="PF01494"/>
    </source>
</evidence>
<name>A0ABP5T055_9ACTN</name>
<dbReference type="Proteomes" id="UP001501584">
    <property type="component" value="Unassembled WGS sequence"/>
</dbReference>
<proteinExistence type="predicted"/>
<dbReference type="InterPro" id="IPR002938">
    <property type="entry name" value="FAD-bd"/>
</dbReference>
<reference evidence="3" key="1">
    <citation type="journal article" date="2019" name="Int. J. Syst. Evol. Microbiol.">
        <title>The Global Catalogue of Microorganisms (GCM) 10K type strain sequencing project: providing services to taxonomists for standard genome sequencing and annotation.</title>
        <authorList>
            <consortium name="The Broad Institute Genomics Platform"/>
            <consortium name="The Broad Institute Genome Sequencing Center for Infectious Disease"/>
            <person name="Wu L."/>
            <person name="Ma J."/>
        </authorList>
    </citation>
    <scope>NUCLEOTIDE SEQUENCE [LARGE SCALE GENOMIC DNA]</scope>
    <source>
        <strain evidence="3">JCM 6238</strain>
    </source>
</reference>
<feature type="domain" description="FAD-binding" evidence="1">
    <location>
        <begin position="19"/>
        <end position="47"/>
    </location>
</feature>
<organism evidence="2 3">
    <name type="scientific">Glycomyces rutgersensis</name>
    <dbReference type="NCBI Taxonomy" id="58115"/>
    <lineage>
        <taxon>Bacteria</taxon>
        <taxon>Bacillati</taxon>
        <taxon>Actinomycetota</taxon>
        <taxon>Actinomycetes</taxon>
        <taxon>Glycomycetales</taxon>
        <taxon>Glycomycetaceae</taxon>
        <taxon>Glycomyces</taxon>
    </lineage>
</organism>
<evidence type="ECO:0000313" key="2">
    <source>
        <dbReference type="EMBL" id="GAA2342637.1"/>
    </source>
</evidence>
<sequence>MNDAATPPNGTAMSRTTNETQVVNAGAGPTGLMLACELRLAGVDVQVTPTCSSS</sequence>
<evidence type="ECO:0000313" key="3">
    <source>
        <dbReference type="Proteomes" id="UP001501584"/>
    </source>
</evidence>
<dbReference type="Gene3D" id="3.50.50.60">
    <property type="entry name" value="FAD/NAD(P)-binding domain"/>
    <property type="match status" value="1"/>
</dbReference>
<dbReference type="EMBL" id="BAAASX010000007">
    <property type="protein sequence ID" value="GAA2342637.1"/>
    <property type="molecule type" value="Genomic_DNA"/>
</dbReference>
<keyword evidence="3" id="KW-1185">Reference proteome</keyword>
<protein>
    <recommendedName>
        <fullName evidence="1">FAD-binding domain-containing protein</fullName>
    </recommendedName>
</protein>
<accession>A0ABP5T055</accession>
<dbReference type="InterPro" id="IPR036188">
    <property type="entry name" value="FAD/NAD-bd_sf"/>
</dbReference>
<dbReference type="Pfam" id="PF01494">
    <property type="entry name" value="FAD_binding_3"/>
    <property type="match status" value="1"/>
</dbReference>
<gene>
    <name evidence="2" type="ORF">GCM10010403_39590</name>
</gene>